<keyword evidence="3" id="KW-1185">Reference proteome</keyword>
<evidence type="ECO:0000313" key="2">
    <source>
        <dbReference type="EMBL" id="OQV17774.1"/>
    </source>
</evidence>
<evidence type="ECO:0000256" key="1">
    <source>
        <dbReference type="SAM" id="MobiDB-lite"/>
    </source>
</evidence>
<gene>
    <name evidence="2" type="ORF">BV898_08072</name>
</gene>
<feature type="region of interest" description="Disordered" evidence="1">
    <location>
        <begin position="110"/>
        <end position="129"/>
    </location>
</feature>
<name>A0A1W0WRF2_HYPEX</name>
<accession>A0A1W0WRF2</accession>
<sequence length="166" mass="18313">MRALSSCNVNRPTDLEHLSDDFAVPCTPGPRRRFRPPTFNNEHYHGVPLPPAPQRCPHLLWCEDTITAARITGLRWHADGCCHTLVETTPVFGPETRVITTTAKGIWTISHVPPSGTERPPSGSGNGTLRRPLLAIRIRLPAHNCTVASSLGHPLNGKRRKEQPDT</sequence>
<evidence type="ECO:0000313" key="3">
    <source>
        <dbReference type="Proteomes" id="UP000192578"/>
    </source>
</evidence>
<proteinExistence type="predicted"/>
<dbReference type="Proteomes" id="UP000192578">
    <property type="component" value="Unassembled WGS sequence"/>
</dbReference>
<dbReference type="EMBL" id="MTYJ01000056">
    <property type="protein sequence ID" value="OQV17774.1"/>
    <property type="molecule type" value="Genomic_DNA"/>
</dbReference>
<reference evidence="3" key="1">
    <citation type="submission" date="2017-01" db="EMBL/GenBank/DDBJ databases">
        <title>Comparative genomics of anhydrobiosis in the tardigrade Hypsibius dujardini.</title>
        <authorList>
            <person name="Yoshida Y."/>
            <person name="Koutsovoulos G."/>
            <person name="Laetsch D."/>
            <person name="Stevens L."/>
            <person name="Kumar S."/>
            <person name="Horikawa D."/>
            <person name="Ishino K."/>
            <person name="Komine S."/>
            <person name="Tomita M."/>
            <person name="Blaxter M."/>
            <person name="Arakawa K."/>
        </authorList>
    </citation>
    <scope>NUCLEOTIDE SEQUENCE [LARGE SCALE GENOMIC DNA]</scope>
    <source>
        <strain evidence="3">Z151</strain>
    </source>
</reference>
<comment type="caution">
    <text evidence="2">The sequence shown here is derived from an EMBL/GenBank/DDBJ whole genome shotgun (WGS) entry which is preliminary data.</text>
</comment>
<dbReference type="AlphaFoldDB" id="A0A1W0WRF2"/>
<organism evidence="2 3">
    <name type="scientific">Hypsibius exemplaris</name>
    <name type="common">Freshwater tardigrade</name>
    <dbReference type="NCBI Taxonomy" id="2072580"/>
    <lineage>
        <taxon>Eukaryota</taxon>
        <taxon>Metazoa</taxon>
        <taxon>Ecdysozoa</taxon>
        <taxon>Tardigrada</taxon>
        <taxon>Eutardigrada</taxon>
        <taxon>Parachela</taxon>
        <taxon>Hypsibioidea</taxon>
        <taxon>Hypsibiidae</taxon>
        <taxon>Hypsibius</taxon>
    </lineage>
</organism>
<protein>
    <submittedName>
        <fullName evidence="2">Uncharacterized protein</fullName>
    </submittedName>
</protein>